<keyword evidence="1" id="KW-1133">Transmembrane helix</keyword>
<protein>
    <submittedName>
        <fullName evidence="2">Uncharacterized protein</fullName>
    </submittedName>
</protein>
<dbReference type="RefSeq" id="WP_186874309.1">
    <property type="nucleotide sequence ID" value="NZ_JACOPF010000001.1"/>
</dbReference>
<dbReference type="AlphaFoldDB" id="A0A923RPI2"/>
<feature type="transmembrane region" description="Helical" evidence="1">
    <location>
        <begin position="21"/>
        <end position="41"/>
    </location>
</feature>
<keyword evidence="1" id="KW-0812">Transmembrane</keyword>
<evidence type="ECO:0000256" key="1">
    <source>
        <dbReference type="SAM" id="Phobius"/>
    </source>
</evidence>
<accession>A0A923RPI2</accession>
<comment type="caution">
    <text evidence="2">The sequence shown here is derived from an EMBL/GenBank/DDBJ whole genome shotgun (WGS) entry which is preliminary data.</text>
</comment>
<evidence type="ECO:0000313" key="2">
    <source>
        <dbReference type="EMBL" id="MBC5687633.1"/>
    </source>
</evidence>
<name>A0A923RPI2_9FIRM</name>
<gene>
    <name evidence="2" type="ORF">H8S37_01610</name>
</gene>
<keyword evidence="3" id="KW-1185">Reference proteome</keyword>
<reference evidence="2" key="1">
    <citation type="submission" date="2020-08" db="EMBL/GenBank/DDBJ databases">
        <title>Genome public.</title>
        <authorList>
            <person name="Liu C."/>
            <person name="Sun Q."/>
        </authorList>
    </citation>
    <scope>NUCLEOTIDE SEQUENCE</scope>
    <source>
        <strain evidence="2">NSJ-55</strain>
    </source>
</reference>
<dbReference type="Proteomes" id="UP000652477">
    <property type="component" value="Unassembled WGS sequence"/>
</dbReference>
<proteinExistence type="predicted"/>
<organism evidence="2 3">
    <name type="scientific">Mediterraneibacter hominis</name>
    <dbReference type="NCBI Taxonomy" id="2763054"/>
    <lineage>
        <taxon>Bacteria</taxon>
        <taxon>Bacillati</taxon>
        <taxon>Bacillota</taxon>
        <taxon>Clostridia</taxon>
        <taxon>Lachnospirales</taxon>
        <taxon>Lachnospiraceae</taxon>
        <taxon>Mediterraneibacter</taxon>
    </lineage>
</organism>
<evidence type="ECO:0000313" key="3">
    <source>
        <dbReference type="Proteomes" id="UP000652477"/>
    </source>
</evidence>
<keyword evidence="1" id="KW-0472">Membrane</keyword>
<dbReference type="EMBL" id="JACOPF010000001">
    <property type="protein sequence ID" value="MBC5687633.1"/>
    <property type="molecule type" value="Genomic_DNA"/>
</dbReference>
<sequence>MYKGLWKLAEHFVKKETAVSVYLTMLIIAWTTLVILTGVAICGIKGNNIVKCLADITCAGVYAGILLGLCGGLLFLHKNIKI</sequence>
<feature type="transmembrane region" description="Helical" evidence="1">
    <location>
        <begin position="53"/>
        <end position="76"/>
    </location>
</feature>